<sequence length="199" mass="22574">MRRAIVARCPRGRELHCRRQVIRRHSHGTFRTRPGYNPARQSDPRCAMNGALRVLVRPAVDAGNRNAGRVASLPSLSLPSPARVDCVDCHNGPVLAHQLPANIHRGIPSHRGRSQDDEFPKGSQWARGEMRCPKRGICRSSSEKEKKESVKSHDQCIGNTPMYEKKKSCRALKNLHIKPSHRKRGTKTKERPFTTEFHR</sequence>
<feature type="compositionally biased region" description="Basic and acidic residues" evidence="1">
    <location>
        <begin position="187"/>
        <end position="199"/>
    </location>
</feature>
<feature type="compositionally biased region" description="Basic residues" evidence="1">
    <location>
        <begin position="175"/>
        <end position="186"/>
    </location>
</feature>
<reference evidence="3" key="1">
    <citation type="submission" date="2019-04" db="EMBL/GenBank/DDBJ databases">
        <title>Friends and foes A comparative genomics studyof 23 Aspergillus species from section Flavi.</title>
        <authorList>
            <consortium name="DOE Joint Genome Institute"/>
            <person name="Kjaerbolling I."/>
            <person name="Vesth T."/>
            <person name="Frisvad J.C."/>
            <person name="Nybo J.L."/>
            <person name="Theobald S."/>
            <person name="Kildgaard S."/>
            <person name="Isbrandt T."/>
            <person name="Kuo A."/>
            <person name="Sato A."/>
            <person name="Lyhne E.K."/>
            <person name="Kogle M.E."/>
            <person name="Wiebenga A."/>
            <person name="Kun R.S."/>
            <person name="Lubbers R.J."/>
            <person name="Makela M.R."/>
            <person name="Barry K."/>
            <person name="Chovatia M."/>
            <person name="Clum A."/>
            <person name="Daum C."/>
            <person name="Haridas S."/>
            <person name="He G."/>
            <person name="LaButti K."/>
            <person name="Lipzen A."/>
            <person name="Mondo S."/>
            <person name="Riley R."/>
            <person name="Salamov A."/>
            <person name="Simmons B.A."/>
            <person name="Magnuson J.K."/>
            <person name="Henrissat B."/>
            <person name="Mortensen U.H."/>
            <person name="Larsen T.O."/>
            <person name="Devries R.P."/>
            <person name="Grigoriev I.V."/>
            <person name="Machida M."/>
            <person name="Baker S.E."/>
            <person name="Andersen M.R."/>
        </authorList>
    </citation>
    <scope>NUCLEOTIDE SEQUENCE [LARGE SCALE GENOMIC DNA]</scope>
    <source>
        <strain evidence="3">CBS 553.77</strain>
    </source>
</reference>
<keyword evidence="3" id="KW-1185">Reference proteome</keyword>
<feature type="compositionally biased region" description="Basic and acidic residues" evidence="1">
    <location>
        <begin position="141"/>
        <end position="154"/>
    </location>
</feature>
<accession>A0A5N6YYN6</accession>
<name>A0A5N6YYN6_9EURO</name>
<gene>
    <name evidence="2" type="ORF">BDV28DRAFT_36802</name>
</gene>
<organism evidence="2 3">
    <name type="scientific">Aspergillus coremiiformis</name>
    <dbReference type="NCBI Taxonomy" id="138285"/>
    <lineage>
        <taxon>Eukaryota</taxon>
        <taxon>Fungi</taxon>
        <taxon>Dikarya</taxon>
        <taxon>Ascomycota</taxon>
        <taxon>Pezizomycotina</taxon>
        <taxon>Eurotiomycetes</taxon>
        <taxon>Eurotiomycetidae</taxon>
        <taxon>Eurotiales</taxon>
        <taxon>Aspergillaceae</taxon>
        <taxon>Aspergillus</taxon>
        <taxon>Aspergillus subgen. Circumdati</taxon>
    </lineage>
</organism>
<proteinExistence type="predicted"/>
<protein>
    <submittedName>
        <fullName evidence="2">Uncharacterized protein</fullName>
    </submittedName>
</protein>
<dbReference type="AlphaFoldDB" id="A0A5N6YYN6"/>
<feature type="region of interest" description="Disordered" evidence="1">
    <location>
        <begin position="175"/>
        <end position="199"/>
    </location>
</feature>
<feature type="region of interest" description="Disordered" evidence="1">
    <location>
        <begin position="105"/>
        <end position="159"/>
    </location>
</feature>
<dbReference type="EMBL" id="ML739218">
    <property type="protein sequence ID" value="KAE8350557.1"/>
    <property type="molecule type" value="Genomic_DNA"/>
</dbReference>
<dbReference type="Proteomes" id="UP000327118">
    <property type="component" value="Unassembled WGS sequence"/>
</dbReference>
<evidence type="ECO:0000256" key="1">
    <source>
        <dbReference type="SAM" id="MobiDB-lite"/>
    </source>
</evidence>
<evidence type="ECO:0000313" key="3">
    <source>
        <dbReference type="Proteomes" id="UP000327118"/>
    </source>
</evidence>
<evidence type="ECO:0000313" key="2">
    <source>
        <dbReference type="EMBL" id="KAE8350557.1"/>
    </source>
</evidence>